<sequence length="1891" mass="216049">MRSNNDCLLINKQKKYNNSLSLIMRCLLDCQLKTGLLDSIPLNNGNASIAIQVFAANPLKFTQTHVIRADCITKIGQLPTHGRAQFVAIEPDGYDVEFVYNPSEQSDRLSIEAYFLGYNGTAQSTKTPAYVDIPINAAENSFLFTGSLAGGSVVVTQLNETTYRVYHDGRMNSSSLYDNVVMAVDYRDYQVSSTGNALGMAYMWFNDGRWQLVLQRQKYELINGMPNFILSNNETAAITLSPDPEWATHHQQIFSIYREEVHQKLKQLAFYFGIDEENISDGIYIDGEFSLTHPAILPWLNFKNKINKRYEEKIKYINSHILTYKTELDNLNRKARRSEAENSRIEQIIKIIESKERAIEYYRRNYLSVLIEASSVEQSWLWQQIKSKKGFNSVVQEKDEEIGHGILQVEINKRYEFMVHDNIISSNYSFTQGIKNAESIVIKNINKDMSSLEMKSIYLNSQLNMRERGALYQKIEDKVALENNIRVLNLTSKIHELFQHHGSINSRLAPQDFYLPLLGDKSGGRCYPLVRAMSVALTKDGLKGANELLDKIFLAAALPTHNNSILLRDALKKLHSNIYATQASESLGHLNLDEIKNELGREDIEKMYAINTTTHAMLIGKNVHDENTYYYFYDPNFGIFEFNSIDKLFSSLNDFMIKDKMGTTYLALGSEQQPTFELISINTNEMANAPVGAGLTVTDLSNKNELNYIINNRKYVSDFIENKENILKDLQIQASLKILQAEQWRDRISRSYNEITQANKLDEQWVANFSNVETIGGGKYRIQFINKDEEFSDYWIETSDKTFDEFRTYFSENMRKFKISHSFNNLELQRGVNLSEIEQIDGINVGMAFYKLLEDMGDNNDGIANGHPSNLNTALQIHSYISYATMAQGEIHDSAKISHLVHVLLREGSEIEKTKAERFSSELMRTANENIGRIFQETLIGLDIYELANAQNETERSVFGTQLAFDSVTALEYGISMIGADGIAEIVEPLSVPLFGVSIGITELVKINALHAEEAAQVGNYFYHLKNGYLNAQLAYNPEKKLILPTNYIVYKKINFRGGYFKLDSQYIYRSRDDLVGSGDEDYIRIWGPNPSSVVNKDEAINIREAVGSDMKIIGFNPSRTDTTVLPIVPKSYIDYEYGSLAFSSYRDDMGFNILREIEKKYRFDFDFFHGVYHKAIIKLIHEYVYTSIEVILDEKNRHLVIPDIPVPWRNKLHHIIKGYGGEYRININLGAALTLQDDIENRKISKWIIDASFVNGSDIQLLDNRLTINGVNVYIKDLSRKANLLIVNKKNELYQVNLTDKKISMLATDASQWGEGIKAEQYFLPIKNKSQLNNAFVMVHNYFHDGHNIKQAYYEVANSRIIFTNSSNENYHSSVLGAVDEQYAYFYSPNTPMVWRTTIENGDLNASYDSFSMWGTTSKIISLWKENENILMKVSHDRNNLGIISKYRIIGYELELLSVSNNVSLLDKIAFTAANNVGDDIKSISTLLGVERSSPESAIHHDVHIKSAKLMIIDGKDSKDINRRYWLRTDNNTLIKPNLEPSFYTSSEHQENIIQWAPPNDLILIGSLFSDNEMEVFFFYSRYEDKIYRQEGLGQDIIEEGNPTAKIIRGLNEIEKVTMLNGNIVIVDRQGEIKQLNSNGDIKVIGVNNKWLNMKEGELFWWSRLDRNHKEIETLITLSGLINGEGKIPAWYFKGKIVIAYALSSSHQLDFLGFDKENNGAYIFDVTEGKLFYQKIANEESISNSIGSLPSVIEKAQNLPKSVPIYQNIKFKNVKNIGDGLMMITSNNEIIYHPISSDNFNNQKDKLGSSLVIKGTKRNDVIVPTKLSDVKYLILSAGEGKDVYKLKSDDWVKYKTIIIDNFATDNEIDEIIFPIKNCFDYLLFEKKEMI</sequence>
<evidence type="ECO:0000259" key="2">
    <source>
        <dbReference type="Pfam" id="PF12920"/>
    </source>
</evidence>
<protein>
    <recommendedName>
        <fullName evidence="2">TcdA/TcdB toxin pore forming domain-containing protein</fullName>
    </recommendedName>
</protein>
<gene>
    <name evidence="3" type="ORF">A3Q29_12310</name>
</gene>
<keyword evidence="4" id="KW-1185">Reference proteome</keyword>
<dbReference type="SMR" id="A0A1S1HWH1"/>
<proteinExistence type="predicted"/>
<comment type="caution">
    <text evidence="3">The sequence shown here is derived from an EMBL/GenBank/DDBJ whole genome shotgun (WGS) entry which is preliminary data.</text>
</comment>
<keyword evidence="1" id="KW-0175">Coiled coil</keyword>
<feature type="coiled-coil region" evidence="1">
    <location>
        <begin position="321"/>
        <end position="348"/>
    </location>
</feature>
<evidence type="ECO:0000313" key="3">
    <source>
        <dbReference type="EMBL" id="OHT25771.1"/>
    </source>
</evidence>
<evidence type="ECO:0000313" key="4">
    <source>
        <dbReference type="Proteomes" id="UP000179588"/>
    </source>
</evidence>
<reference evidence="3 4" key="1">
    <citation type="submission" date="2016-03" db="EMBL/GenBank/DDBJ databases">
        <title>Genome sequence of Providencia stuartii strain, isolated from the salivary glands of larval Lucilia sericata.</title>
        <authorList>
            <person name="Yuan Y."/>
            <person name="Zhang Y."/>
            <person name="Fu S."/>
            <person name="Crippen T.L."/>
            <person name="Visi D."/>
            <person name="Benbow M.E."/>
            <person name="Allen M."/>
            <person name="Tomberlin J.K."/>
            <person name="Sze S.-H."/>
            <person name="Tarone A.M."/>
        </authorList>
    </citation>
    <scope>NUCLEOTIDE SEQUENCE [LARGE SCALE GENOMIC DNA]</scope>
    <source>
        <strain evidence="3 4">Crippen</strain>
    </source>
</reference>
<accession>A0A1S1HWH1</accession>
<dbReference type="Proteomes" id="UP000179588">
    <property type="component" value="Unassembled WGS sequence"/>
</dbReference>
<dbReference type="CDD" id="cd20495">
    <property type="entry name" value="C58_PaToxP-like"/>
    <property type="match status" value="1"/>
</dbReference>
<dbReference type="InterPro" id="IPR024769">
    <property type="entry name" value="TcdA/TcdB_pore_forming"/>
</dbReference>
<evidence type="ECO:0000256" key="1">
    <source>
        <dbReference type="SAM" id="Coils"/>
    </source>
</evidence>
<name>A0A1S1HWH1_PROST</name>
<organism evidence="3 4">
    <name type="scientific">Providencia stuartii</name>
    <dbReference type="NCBI Taxonomy" id="588"/>
    <lineage>
        <taxon>Bacteria</taxon>
        <taxon>Pseudomonadati</taxon>
        <taxon>Pseudomonadota</taxon>
        <taxon>Gammaproteobacteria</taxon>
        <taxon>Enterobacterales</taxon>
        <taxon>Morganellaceae</taxon>
        <taxon>Providencia</taxon>
    </lineage>
</organism>
<dbReference type="Pfam" id="PF12920">
    <property type="entry name" value="TcdA_TcdB_pore"/>
    <property type="match status" value="1"/>
</dbReference>
<dbReference type="EMBL" id="LVIE01000002">
    <property type="protein sequence ID" value="OHT25771.1"/>
    <property type="molecule type" value="Genomic_DNA"/>
</dbReference>
<feature type="domain" description="TcdA/TcdB toxin pore forming" evidence="2">
    <location>
        <begin position="747"/>
        <end position="1396"/>
    </location>
</feature>